<dbReference type="Proteomes" id="UP001440599">
    <property type="component" value="Unassembled WGS sequence"/>
</dbReference>
<dbReference type="RefSeq" id="WP_349139287.1">
    <property type="nucleotide sequence ID" value="NZ_JBBMFT010000001.1"/>
</dbReference>
<keyword evidence="3" id="KW-1185">Reference proteome</keyword>
<organism evidence="2 3">
    <name type="scientific">Flavonifractor hominis</name>
    <dbReference type="NCBI Taxonomy" id="3133178"/>
    <lineage>
        <taxon>Bacteria</taxon>
        <taxon>Bacillati</taxon>
        <taxon>Bacillota</taxon>
        <taxon>Clostridia</taxon>
        <taxon>Eubacteriales</taxon>
        <taxon>Oscillospiraceae</taxon>
        <taxon>Flavonifractor</taxon>
    </lineage>
</organism>
<evidence type="ECO:0000256" key="1">
    <source>
        <dbReference type="SAM" id="Phobius"/>
    </source>
</evidence>
<evidence type="ECO:0000313" key="3">
    <source>
        <dbReference type="Proteomes" id="UP001440599"/>
    </source>
</evidence>
<keyword evidence="1" id="KW-1133">Transmembrane helix</keyword>
<feature type="transmembrane region" description="Helical" evidence="1">
    <location>
        <begin position="20"/>
        <end position="42"/>
    </location>
</feature>
<accession>A0ABV1EM78</accession>
<protein>
    <submittedName>
        <fullName evidence="2">DUF5711 family protein</fullName>
    </submittedName>
</protein>
<sequence length="396" mass="43286">MDERTRDRSVPKKPRPNRLVRFLAFLVTVALVLGAVVLVVNYDKLNFDSIKRWFTYWNLSRNDSGQADSFRFDGDISNAFAVLDGELLVCSPNNIRLYSGDGQVSVDKTVSMTNPTVSVVGKNALIYDIGGQDLFVYSGQEESFSLSQSAGSSLLCASLNSSGWLIVVSQESGSKGTITVYDSTYSPQIQLRLSTRFVMDAVLSPDNKSMALLTMGLTDGTFESRVELYRLERTEEEIDPDWTCPVGSDAILDLRWDNSGIWALGETGTYLVDPDGTLSSSYSYGGRYLKSFSLDGDGTVSLLLGKYRAGSASELVIVSSDGTERATLAIDEQVLSLSSAGRYTSLLTADRLDIYDQDLDLYTSLEGTKSALKVLQYSDGSAMLIGNNTAHLYVPQ</sequence>
<evidence type="ECO:0000313" key="2">
    <source>
        <dbReference type="EMBL" id="MEQ2455701.1"/>
    </source>
</evidence>
<proteinExistence type="predicted"/>
<dbReference type="SUPFAM" id="SSF63829">
    <property type="entry name" value="Calcium-dependent phosphotriesterase"/>
    <property type="match status" value="1"/>
</dbReference>
<dbReference type="EMBL" id="JBBMFT010000001">
    <property type="protein sequence ID" value="MEQ2455701.1"/>
    <property type="molecule type" value="Genomic_DNA"/>
</dbReference>
<comment type="caution">
    <text evidence="2">The sequence shown here is derived from an EMBL/GenBank/DDBJ whole genome shotgun (WGS) entry which is preliminary data.</text>
</comment>
<keyword evidence="1" id="KW-0812">Transmembrane</keyword>
<name>A0ABV1EM78_9FIRM</name>
<keyword evidence="1" id="KW-0472">Membrane</keyword>
<gene>
    <name evidence="2" type="ORF">WMO45_04140</name>
</gene>
<reference evidence="2 3" key="1">
    <citation type="submission" date="2024-03" db="EMBL/GenBank/DDBJ databases">
        <title>Human intestinal bacterial collection.</title>
        <authorList>
            <person name="Pauvert C."/>
            <person name="Hitch T.C.A."/>
            <person name="Clavel T."/>
        </authorList>
    </citation>
    <scope>NUCLEOTIDE SEQUENCE [LARGE SCALE GENOMIC DNA]</scope>
    <source>
        <strain evidence="2 3">CLA-AP-H34</strain>
    </source>
</reference>
<dbReference type="Pfam" id="PF18975">
    <property type="entry name" value="DUF5711"/>
    <property type="match status" value="1"/>
</dbReference>
<dbReference type="InterPro" id="IPR043765">
    <property type="entry name" value="DUF5711"/>
</dbReference>